<feature type="domain" description="Glycosyltransferase subfamily 4-like N-terminal" evidence="4">
    <location>
        <begin position="14"/>
        <end position="171"/>
    </location>
</feature>
<dbReference type="Pfam" id="PF13439">
    <property type="entry name" value="Glyco_transf_4"/>
    <property type="match status" value="1"/>
</dbReference>
<dbReference type="RefSeq" id="WP_284388708.1">
    <property type="nucleotide sequence ID" value="NZ_BSNG01000001.1"/>
</dbReference>
<evidence type="ECO:0000259" key="4">
    <source>
        <dbReference type="Pfam" id="PF13439"/>
    </source>
</evidence>
<feature type="domain" description="Glycosyl transferase family 1" evidence="3">
    <location>
        <begin position="185"/>
        <end position="344"/>
    </location>
</feature>
<gene>
    <name evidence="5" type="ORF">GCM10007913_11020</name>
</gene>
<evidence type="ECO:0000256" key="2">
    <source>
        <dbReference type="ARBA" id="ARBA00022679"/>
    </source>
</evidence>
<dbReference type="CDD" id="cd03811">
    <property type="entry name" value="GT4_GT28_WabH-like"/>
    <property type="match status" value="1"/>
</dbReference>
<evidence type="ECO:0000256" key="1">
    <source>
        <dbReference type="ARBA" id="ARBA00022676"/>
    </source>
</evidence>
<reference evidence="5" key="1">
    <citation type="journal article" date="2014" name="Int. J. Syst. Evol. Microbiol.">
        <title>Complete genome of a new Firmicutes species belonging to the dominant human colonic microbiota ('Ruminococcus bicirculans') reveals two chromosomes and a selective capacity to utilize plant glucans.</title>
        <authorList>
            <consortium name="NISC Comparative Sequencing Program"/>
            <person name="Wegmann U."/>
            <person name="Louis P."/>
            <person name="Goesmann A."/>
            <person name="Henrissat B."/>
            <person name="Duncan S.H."/>
            <person name="Flint H.J."/>
        </authorList>
    </citation>
    <scope>NUCLEOTIDE SEQUENCE</scope>
    <source>
        <strain evidence="5">NBRC 103855</strain>
    </source>
</reference>
<protein>
    <submittedName>
        <fullName evidence="5">Glycosyl transferase</fullName>
    </submittedName>
</protein>
<sequence length="370" mass="39906">MTKVVFIINSLTGGGAERIMARLLGNSAAKADGAELHLILLDVEPAAYTVPSSIIVHQLDTRGSLVGGLRQLWHKINELAPDICVSFLTRSNLLSILICRIKGIRCVISERVNTSSHHPRNAAGYLARFLTYIGYRHASRVIAVSSGIAKDLSENYAVPLANISAIPNPIDGEMIRKNGAAPVDLPHARPLIVGMGRLVPNKNFAMLIDAFAQLDSQGTLLIMGEGPLLAALEQQTAELGLQDQVVFAGFRENPFSIIKAADCYVLPSNGEGFPNGLVEAMCLGTPVISTNCHSGPSEILDDRPYFPIEAATECQYGLLVPTNDAKSLAQAMRQVLAPDQQRDRSALALQGASRYALDATIEQYWRAIRG</sequence>
<dbReference type="SUPFAM" id="SSF53756">
    <property type="entry name" value="UDP-Glycosyltransferase/glycogen phosphorylase"/>
    <property type="match status" value="1"/>
</dbReference>
<keyword evidence="1" id="KW-0328">Glycosyltransferase</keyword>
<keyword evidence="6" id="KW-1185">Reference proteome</keyword>
<dbReference type="Gene3D" id="3.40.50.2000">
    <property type="entry name" value="Glycogen Phosphorylase B"/>
    <property type="match status" value="2"/>
</dbReference>
<dbReference type="InterPro" id="IPR001296">
    <property type="entry name" value="Glyco_trans_1"/>
</dbReference>
<dbReference type="PANTHER" id="PTHR12526">
    <property type="entry name" value="GLYCOSYLTRANSFERASE"/>
    <property type="match status" value="1"/>
</dbReference>
<keyword evidence="2 5" id="KW-0808">Transferase</keyword>
<dbReference type="GO" id="GO:0016740">
    <property type="term" value="F:transferase activity"/>
    <property type="evidence" value="ECO:0007669"/>
    <property type="project" value="UniProtKB-KW"/>
</dbReference>
<dbReference type="Proteomes" id="UP001161406">
    <property type="component" value="Unassembled WGS sequence"/>
</dbReference>
<organism evidence="5 6">
    <name type="scientific">Devosia yakushimensis</name>
    <dbReference type="NCBI Taxonomy" id="470028"/>
    <lineage>
        <taxon>Bacteria</taxon>
        <taxon>Pseudomonadati</taxon>
        <taxon>Pseudomonadota</taxon>
        <taxon>Alphaproteobacteria</taxon>
        <taxon>Hyphomicrobiales</taxon>
        <taxon>Devosiaceae</taxon>
        <taxon>Devosia</taxon>
    </lineage>
</organism>
<name>A0ABQ5UBP5_9HYPH</name>
<comment type="caution">
    <text evidence="5">The sequence shown here is derived from an EMBL/GenBank/DDBJ whole genome shotgun (WGS) entry which is preliminary data.</text>
</comment>
<proteinExistence type="predicted"/>
<evidence type="ECO:0000313" key="5">
    <source>
        <dbReference type="EMBL" id="GLQ09170.1"/>
    </source>
</evidence>
<accession>A0ABQ5UBP5</accession>
<evidence type="ECO:0000313" key="6">
    <source>
        <dbReference type="Proteomes" id="UP001161406"/>
    </source>
</evidence>
<dbReference type="Pfam" id="PF00534">
    <property type="entry name" value="Glycos_transf_1"/>
    <property type="match status" value="1"/>
</dbReference>
<dbReference type="PANTHER" id="PTHR12526:SF510">
    <property type="entry name" value="D-INOSITOL 3-PHOSPHATE GLYCOSYLTRANSFERASE"/>
    <property type="match status" value="1"/>
</dbReference>
<reference evidence="5" key="2">
    <citation type="submission" date="2023-01" db="EMBL/GenBank/DDBJ databases">
        <title>Draft genome sequence of Devosia yakushimensis strain NBRC 103855.</title>
        <authorList>
            <person name="Sun Q."/>
            <person name="Mori K."/>
        </authorList>
    </citation>
    <scope>NUCLEOTIDE SEQUENCE</scope>
    <source>
        <strain evidence="5">NBRC 103855</strain>
    </source>
</reference>
<dbReference type="InterPro" id="IPR028098">
    <property type="entry name" value="Glyco_trans_4-like_N"/>
</dbReference>
<evidence type="ECO:0000259" key="3">
    <source>
        <dbReference type="Pfam" id="PF00534"/>
    </source>
</evidence>
<dbReference type="EMBL" id="BSNG01000001">
    <property type="protein sequence ID" value="GLQ09170.1"/>
    <property type="molecule type" value="Genomic_DNA"/>
</dbReference>